<dbReference type="AlphaFoldDB" id="A0A0G1ASS4"/>
<accession>A0A0G1ASS4</accession>
<keyword evidence="2" id="KW-0472">Membrane</keyword>
<dbReference type="Proteomes" id="UP000033847">
    <property type="component" value="Unassembled WGS sequence"/>
</dbReference>
<feature type="transmembrane region" description="Helical" evidence="2">
    <location>
        <begin position="43"/>
        <end position="64"/>
    </location>
</feature>
<organism evidence="3 4">
    <name type="scientific">candidate division WWE3 bacterium GW2011_GWF1_42_14</name>
    <dbReference type="NCBI Taxonomy" id="1619138"/>
    <lineage>
        <taxon>Bacteria</taxon>
        <taxon>Katanobacteria</taxon>
    </lineage>
</organism>
<evidence type="ECO:0000256" key="2">
    <source>
        <dbReference type="SAM" id="Phobius"/>
    </source>
</evidence>
<feature type="compositionally biased region" description="Basic and acidic residues" evidence="1">
    <location>
        <begin position="82"/>
        <end position="97"/>
    </location>
</feature>
<comment type="caution">
    <text evidence="3">The sequence shown here is derived from an EMBL/GenBank/DDBJ whole genome shotgun (WGS) entry which is preliminary data.</text>
</comment>
<evidence type="ECO:0000256" key="1">
    <source>
        <dbReference type="SAM" id="MobiDB-lite"/>
    </source>
</evidence>
<dbReference type="EMBL" id="LCCU01000017">
    <property type="protein sequence ID" value="KKS37111.1"/>
    <property type="molecule type" value="Genomic_DNA"/>
</dbReference>
<keyword evidence="2" id="KW-0812">Transmembrane</keyword>
<evidence type="ECO:0000313" key="4">
    <source>
        <dbReference type="Proteomes" id="UP000033847"/>
    </source>
</evidence>
<name>A0A0G1ASS4_UNCKA</name>
<evidence type="ECO:0000313" key="3">
    <source>
        <dbReference type="EMBL" id="KKS37111.1"/>
    </source>
</evidence>
<reference evidence="3 4" key="1">
    <citation type="journal article" date="2015" name="Nature">
        <title>rRNA introns, odd ribosomes, and small enigmatic genomes across a large radiation of phyla.</title>
        <authorList>
            <person name="Brown C.T."/>
            <person name="Hug L.A."/>
            <person name="Thomas B.C."/>
            <person name="Sharon I."/>
            <person name="Castelle C.J."/>
            <person name="Singh A."/>
            <person name="Wilkins M.J."/>
            <person name="Williams K.H."/>
            <person name="Banfield J.F."/>
        </authorList>
    </citation>
    <scope>NUCLEOTIDE SEQUENCE [LARGE SCALE GENOMIC DNA]</scope>
</reference>
<gene>
    <name evidence="3" type="ORF">UV00_C0017G0004</name>
</gene>
<feature type="region of interest" description="Disordered" evidence="1">
    <location>
        <begin position="82"/>
        <end position="123"/>
    </location>
</feature>
<sequence length="123" mass="14024">MLGFLLGAFVGYFLKKVKTVTILVIGYLLLVLLAVLLDVGKVNVLAFFEQGAGLYVGVFVRSYFDKKKAKKLEEERLLKKTEQEKKEAEKKEKKSETVQDTAPIVIKVEEEQSELPDLDNWKE</sequence>
<keyword evidence="2" id="KW-1133">Transmembrane helix</keyword>
<feature type="transmembrane region" description="Helical" evidence="2">
    <location>
        <begin position="20"/>
        <end position="37"/>
    </location>
</feature>
<protein>
    <submittedName>
        <fullName evidence="3">Uncharacterized protein</fullName>
    </submittedName>
</protein>
<proteinExistence type="predicted"/>